<dbReference type="OrthoDB" id="8963422at2"/>
<sequence>MESAINTHLSERLCSHQWRGFLSALAGELTQDLTSGHLRNVMRRTGERFARQHALPATSTIADLQVAINHVWRGQDWGWVEIAEAADHLALTHYCAPLQGAFGQGYQGWTAGFLEGAYELWMRQLGADSQLRVTQAGEPDALGTVVFRFGK</sequence>
<evidence type="ECO:0000313" key="2">
    <source>
        <dbReference type="Proteomes" id="UP000194161"/>
    </source>
</evidence>
<keyword evidence="2" id="KW-1185">Reference proteome</keyword>
<reference evidence="1 2" key="1">
    <citation type="submission" date="2017-05" db="EMBL/GenBank/DDBJ databases">
        <title>Complete and WGS of Bordetella genogroups.</title>
        <authorList>
            <person name="Spilker T."/>
            <person name="LiPuma J."/>
        </authorList>
    </citation>
    <scope>NUCLEOTIDE SEQUENCE [LARGE SCALE GENOMIC DNA]</scope>
    <source>
        <strain evidence="1 2">AU7206</strain>
    </source>
</reference>
<evidence type="ECO:0000313" key="1">
    <source>
        <dbReference type="EMBL" id="ARP97160.1"/>
    </source>
</evidence>
<dbReference type="InterPro" id="IPR022798">
    <property type="entry name" value="BcsD_bac"/>
</dbReference>
<dbReference type="STRING" id="463040.CAL15_23980"/>
<protein>
    <submittedName>
        <fullName evidence="1">Cellulose synthase</fullName>
    </submittedName>
</protein>
<dbReference type="Gene3D" id="3.30.70.2590">
    <property type="match status" value="1"/>
</dbReference>
<dbReference type="EMBL" id="CP021111">
    <property type="protein sequence ID" value="ARP97160.1"/>
    <property type="molecule type" value="Genomic_DNA"/>
</dbReference>
<gene>
    <name evidence="1" type="ORF">CAL15_23980</name>
</gene>
<organism evidence="1 2">
    <name type="scientific">Bordetella genomosp. 13</name>
    <dbReference type="NCBI Taxonomy" id="463040"/>
    <lineage>
        <taxon>Bacteria</taxon>
        <taxon>Pseudomonadati</taxon>
        <taxon>Pseudomonadota</taxon>
        <taxon>Betaproteobacteria</taxon>
        <taxon>Burkholderiales</taxon>
        <taxon>Alcaligenaceae</taxon>
        <taxon>Bordetella</taxon>
    </lineage>
</organism>
<accession>A0A1W6ZJ37</accession>
<dbReference type="GO" id="GO:0030244">
    <property type="term" value="P:cellulose biosynthetic process"/>
    <property type="evidence" value="ECO:0007669"/>
    <property type="project" value="InterPro"/>
</dbReference>
<proteinExistence type="predicted"/>
<dbReference type="InterPro" id="IPR038470">
    <property type="entry name" value="Cellsynth_D_sf"/>
</dbReference>
<dbReference type="Proteomes" id="UP000194161">
    <property type="component" value="Chromosome"/>
</dbReference>
<dbReference type="KEGG" id="bgm:CAL15_23980"/>
<dbReference type="AlphaFoldDB" id="A0A1W6ZJ37"/>
<dbReference type="Pfam" id="PF03500">
    <property type="entry name" value="Cellsynth_D"/>
    <property type="match status" value="1"/>
</dbReference>
<name>A0A1W6ZJ37_9BORD</name>
<dbReference type="RefSeq" id="WP_086080799.1">
    <property type="nucleotide sequence ID" value="NZ_CP021111.1"/>
</dbReference>